<dbReference type="Proteomes" id="UP000828390">
    <property type="component" value="Unassembled WGS sequence"/>
</dbReference>
<dbReference type="InterPro" id="IPR041677">
    <property type="entry name" value="DNA2/NAM7_AAA_11"/>
</dbReference>
<reference evidence="6" key="2">
    <citation type="submission" date="2020-11" db="EMBL/GenBank/DDBJ databases">
        <authorList>
            <person name="McCartney M.A."/>
            <person name="Auch B."/>
            <person name="Kono T."/>
            <person name="Mallez S."/>
            <person name="Becker A."/>
            <person name="Gohl D.M."/>
            <person name="Silverstein K.A.T."/>
            <person name="Koren S."/>
            <person name="Bechman K.B."/>
            <person name="Herman A."/>
            <person name="Abrahante J.E."/>
            <person name="Garbe J."/>
        </authorList>
    </citation>
    <scope>NUCLEOTIDE SEQUENCE</scope>
    <source>
        <strain evidence="6">Duluth1</strain>
        <tissue evidence="6">Whole animal</tissue>
    </source>
</reference>
<dbReference type="InterPro" id="IPR050534">
    <property type="entry name" value="Coronavir_polyprotein_1ab"/>
</dbReference>
<keyword evidence="4" id="KW-0067">ATP-binding</keyword>
<sequence>MQIIVDEAGMCHEPKCLVPIIASKAEQVVLIGDHMQLRPIIKCKEAAELGMDTSLFERYALMDDSENLKTNVNCTMLEKQYRMVNYLLSFDSEK</sequence>
<dbReference type="Pfam" id="PF13086">
    <property type="entry name" value="AAA_11"/>
    <property type="match status" value="1"/>
</dbReference>
<name>A0A9D3YDW3_DREPO</name>
<evidence type="ECO:0000313" key="8">
    <source>
        <dbReference type="Proteomes" id="UP000828390"/>
    </source>
</evidence>
<reference evidence="6" key="1">
    <citation type="journal article" date="2019" name="bioRxiv">
        <title>The Genome of the Zebra Mussel, Dreissena polymorpha: A Resource for Invasive Species Research.</title>
        <authorList>
            <person name="McCartney M.A."/>
            <person name="Auch B."/>
            <person name="Kono T."/>
            <person name="Mallez S."/>
            <person name="Zhang Y."/>
            <person name="Obille A."/>
            <person name="Becker A."/>
            <person name="Abrahante J.E."/>
            <person name="Garbe J."/>
            <person name="Badalamenti J.P."/>
            <person name="Herman A."/>
            <person name="Mangelson H."/>
            <person name="Liachko I."/>
            <person name="Sullivan S."/>
            <person name="Sone E.D."/>
            <person name="Koren S."/>
            <person name="Silverstein K.A.T."/>
            <person name="Beckman K.B."/>
            <person name="Gohl D.M."/>
        </authorList>
    </citation>
    <scope>NUCLEOTIDE SEQUENCE</scope>
    <source>
        <strain evidence="6">Duluth1</strain>
        <tissue evidence="6">Whole animal</tissue>
    </source>
</reference>
<evidence type="ECO:0000313" key="7">
    <source>
        <dbReference type="EMBL" id="KAH3699120.1"/>
    </source>
</evidence>
<dbReference type="SUPFAM" id="SSF52540">
    <property type="entry name" value="P-loop containing nucleoside triphosphate hydrolases"/>
    <property type="match status" value="1"/>
</dbReference>
<evidence type="ECO:0000256" key="4">
    <source>
        <dbReference type="ARBA" id="ARBA00022840"/>
    </source>
</evidence>
<organism evidence="6 8">
    <name type="scientific">Dreissena polymorpha</name>
    <name type="common">Zebra mussel</name>
    <name type="synonym">Mytilus polymorpha</name>
    <dbReference type="NCBI Taxonomy" id="45954"/>
    <lineage>
        <taxon>Eukaryota</taxon>
        <taxon>Metazoa</taxon>
        <taxon>Spiralia</taxon>
        <taxon>Lophotrochozoa</taxon>
        <taxon>Mollusca</taxon>
        <taxon>Bivalvia</taxon>
        <taxon>Autobranchia</taxon>
        <taxon>Heteroconchia</taxon>
        <taxon>Euheterodonta</taxon>
        <taxon>Imparidentia</taxon>
        <taxon>Neoheterodontei</taxon>
        <taxon>Myida</taxon>
        <taxon>Dreissenoidea</taxon>
        <taxon>Dreissenidae</taxon>
        <taxon>Dreissena</taxon>
    </lineage>
</organism>
<dbReference type="PANTHER" id="PTHR43788:SF16">
    <property type="entry name" value="HELICASE WITH ZINC FINGER 2"/>
    <property type="match status" value="1"/>
</dbReference>
<proteinExistence type="predicted"/>
<keyword evidence="1" id="KW-0547">Nucleotide-binding</keyword>
<evidence type="ECO:0000256" key="1">
    <source>
        <dbReference type="ARBA" id="ARBA00022741"/>
    </source>
</evidence>
<evidence type="ECO:0000259" key="5">
    <source>
        <dbReference type="Pfam" id="PF13086"/>
    </source>
</evidence>
<dbReference type="PANTHER" id="PTHR43788">
    <property type="entry name" value="DNA2/NAM7 HELICASE FAMILY MEMBER"/>
    <property type="match status" value="1"/>
</dbReference>
<dbReference type="Gene3D" id="3.40.50.300">
    <property type="entry name" value="P-loop containing nucleotide triphosphate hydrolases"/>
    <property type="match status" value="1"/>
</dbReference>
<dbReference type="GO" id="GO:0016787">
    <property type="term" value="F:hydrolase activity"/>
    <property type="evidence" value="ECO:0007669"/>
    <property type="project" value="UniProtKB-KW"/>
</dbReference>
<gene>
    <name evidence="7" type="ORF">DPMN_074074</name>
    <name evidence="6" type="ORF">DPMN_084181</name>
</gene>
<keyword evidence="2" id="KW-0378">Hydrolase</keyword>
<dbReference type="AlphaFoldDB" id="A0A9D3YDW3"/>
<accession>A0A9D3YDW3</accession>
<keyword evidence="8" id="KW-1185">Reference proteome</keyword>
<keyword evidence="3" id="KW-0347">Helicase</keyword>
<evidence type="ECO:0000313" key="6">
    <source>
        <dbReference type="EMBL" id="KAH3696705.1"/>
    </source>
</evidence>
<feature type="domain" description="DNA2/NAM7 helicase helicase" evidence="5">
    <location>
        <begin position="2"/>
        <end position="42"/>
    </location>
</feature>
<evidence type="ECO:0000256" key="2">
    <source>
        <dbReference type="ARBA" id="ARBA00022801"/>
    </source>
</evidence>
<dbReference type="GO" id="GO:0043139">
    <property type="term" value="F:5'-3' DNA helicase activity"/>
    <property type="evidence" value="ECO:0007669"/>
    <property type="project" value="TreeGrafter"/>
</dbReference>
<dbReference type="EMBL" id="JAIWYP010000016">
    <property type="protein sequence ID" value="KAH3696705.1"/>
    <property type="molecule type" value="Genomic_DNA"/>
</dbReference>
<dbReference type="InterPro" id="IPR027417">
    <property type="entry name" value="P-loop_NTPase"/>
</dbReference>
<dbReference type="EMBL" id="JAIWYP010000015">
    <property type="protein sequence ID" value="KAH3699120.1"/>
    <property type="molecule type" value="Genomic_DNA"/>
</dbReference>
<dbReference type="GO" id="GO:0005524">
    <property type="term" value="F:ATP binding"/>
    <property type="evidence" value="ECO:0007669"/>
    <property type="project" value="UniProtKB-KW"/>
</dbReference>
<comment type="caution">
    <text evidence="6">The sequence shown here is derived from an EMBL/GenBank/DDBJ whole genome shotgun (WGS) entry which is preliminary data.</text>
</comment>
<protein>
    <recommendedName>
        <fullName evidence="5">DNA2/NAM7 helicase helicase domain-containing protein</fullName>
    </recommendedName>
</protein>
<evidence type="ECO:0000256" key="3">
    <source>
        <dbReference type="ARBA" id="ARBA00022806"/>
    </source>
</evidence>